<organism evidence="4 5">
    <name type="scientific">Chitinophaga oryziterrae</name>
    <dbReference type="NCBI Taxonomy" id="1031224"/>
    <lineage>
        <taxon>Bacteria</taxon>
        <taxon>Pseudomonadati</taxon>
        <taxon>Bacteroidota</taxon>
        <taxon>Chitinophagia</taxon>
        <taxon>Chitinophagales</taxon>
        <taxon>Chitinophagaceae</taxon>
        <taxon>Chitinophaga</taxon>
    </lineage>
</organism>
<proteinExistence type="predicted"/>
<dbReference type="AlphaFoldDB" id="A0A6N8JHX3"/>
<keyword evidence="2" id="KW-0812">Transmembrane</keyword>
<dbReference type="OrthoDB" id="9777975at2"/>
<dbReference type="InterPro" id="IPR029058">
    <property type="entry name" value="AB_hydrolase_fold"/>
</dbReference>
<comment type="caution">
    <text evidence="4">The sequence shown here is derived from an EMBL/GenBank/DDBJ whole genome shotgun (WGS) entry which is preliminary data.</text>
</comment>
<dbReference type="SUPFAM" id="SSF53474">
    <property type="entry name" value="alpha/beta-Hydrolases"/>
    <property type="match status" value="1"/>
</dbReference>
<reference evidence="4 5" key="1">
    <citation type="submission" date="2019-12" db="EMBL/GenBank/DDBJ databases">
        <title>The draft genomic sequence of strain Chitinophaga oryziterrae JCM 16595.</title>
        <authorList>
            <person name="Zhang X."/>
        </authorList>
    </citation>
    <scope>NUCLEOTIDE SEQUENCE [LARGE SCALE GENOMIC DNA]</scope>
    <source>
        <strain evidence="4 5">JCM 16595</strain>
    </source>
</reference>
<evidence type="ECO:0000313" key="4">
    <source>
        <dbReference type="EMBL" id="MVT43752.1"/>
    </source>
</evidence>
<feature type="domain" description="BD-FAE-like" evidence="3">
    <location>
        <begin position="135"/>
        <end position="327"/>
    </location>
</feature>
<dbReference type="PANTHER" id="PTHR48081">
    <property type="entry name" value="AB HYDROLASE SUPERFAMILY PROTEIN C4A8.06C"/>
    <property type="match status" value="1"/>
</dbReference>
<protein>
    <submittedName>
        <fullName evidence="4">Alpha/beta hydrolase fold domain-containing protein</fullName>
    </submittedName>
</protein>
<dbReference type="RefSeq" id="WP_157302562.1">
    <property type="nucleotide sequence ID" value="NZ_BAAAZB010000021.1"/>
</dbReference>
<dbReference type="GO" id="GO:0016787">
    <property type="term" value="F:hydrolase activity"/>
    <property type="evidence" value="ECO:0007669"/>
    <property type="project" value="UniProtKB-KW"/>
</dbReference>
<feature type="transmembrane region" description="Helical" evidence="2">
    <location>
        <begin position="59"/>
        <end position="80"/>
    </location>
</feature>
<evidence type="ECO:0000256" key="2">
    <source>
        <dbReference type="SAM" id="Phobius"/>
    </source>
</evidence>
<dbReference type="InterPro" id="IPR049492">
    <property type="entry name" value="BD-FAE-like_dom"/>
</dbReference>
<keyword evidence="1 4" id="KW-0378">Hydrolase</keyword>
<dbReference type="Gene3D" id="3.40.50.1820">
    <property type="entry name" value="alpha/beta hydrolase"/>
    <property type="match status" value="1"/>
</dbReference>
<dbReference type="InterPro" id="IPR050300">
    <property type="entry name" value="GDXG_lipolytic_enzyme"/>
</dbReference>
<dbReference type="EMBL" id="WRXO01000008">
    <property type="protein sequence ID" value="MVT43752.1"/>
    <property type="molecule type" value="Genomic_DNA"/>
</dbReference>
<evidence type="ECO:0000256" key="1">
    <source>
        <dbReference type="ARBA" id="ARBA00022801"/>
    </source>
</evidence>
<sequence>MIRLVLIIILLSISLLAIFKAPTYHLWLLAIGVAEFAWIFTAVTLVLLLSGFFGGKYQLAGTILGIIALIIFLTPILRAWSEGRQLAAAVDDTFGNDPSPKPLAPFSLMTMITGNRLKEVPCKTFNYHSSLHLDYYPSRSEGLRPCIIVIHGGSWSSGDSKQLPELNTCLANTGYHVAAINYRLAPAFQSPLPVEDVYAAMEYLKVHATELKIDPANFVLLGRSAGAQIALLAAYRQPVPGLKGVIDFYGPADMIWGYSLPANPWVMDSRKVLENYLGGSYTAVPKNYEASSPIEFVNKNTVPTLIIHGERDVLVAHEHSTRLTKKLTANGIKHFFLSLPWATHGFDYNLNGPGGQLSTYTVKRFLHYVTQ</sequence>
<keyword evidence="2" id="KW-0472">Membrane</keyword>
<feature type="transmembrane region" description="Helical" evidence="2">
    <location>
        <begin position="26"/>
        <end position="52"/>
    </location>
</feature>
<accession>A0A6N8JHX3</accession>
<dbReference type="Pfam" id="PF20434">
    <property type="entry name" value="BD-FAE"/>
    <property type="match status" value="1"/>
</dbReference>
<dbReference type="Proteomes" id="UP000468388">
    <property type="component" value="Unassembled WGS sequence"/>
</dbReference>
<evidence type="ECO:0000313" key="5">
    <source>
        <dbReference type="Proteomes" id="UP000468388"/>
    </source>
</evidence>
<name>A0A6N8JHX3_9BACT</name>
<keyword evidence="5" id="KW-1185">Reference proteome</keyword>
<evidence type="ECO:0000259" key="3">
    <source>
        <dbReference type="Pfam" id="PF20434"/>
    </source>
</evidence>
<gene>
    <name evidence="4" type="ORF">GO495_24370</name>
</gene>
<keyword evidence="2" id="KW-1133">Transmembrane helix</keyword>